<accession>A0A4Q9PEQ0</accession>
<feature type="transmembrane region" description="Helical" evidence="1">
    <location>
        <begin position="75"/>
        <end position="94"/>
    </location>
</feature>
<dbReference type="Proteomes" id="UP000292082">
    <property type="component" value="Unassembled WGS sequence"/>
</dbReference>
<evidence type="ECO:0000259" key="2">
    <source>
        <dbReference type="Pfam" id="PF20151"/>
    </source>
</evidence>
<reference evidence="3 4" key="1">
    <citation type="submission" date="2019-01" db="EMBL/GenBank/DDBJ databases">
        <title>Draft genome sequences of three monokaryotic isolates of the white-rot basidiomycete fungus Dichomitus squalens.</title>
        <authorList>
            <consortium name="DOE Joint Genome Institute"/>
            <person name="Lopez S.C."/>
            <person name="Andreopoulos B."/>
            <person name="Pangilinan J."/>
            <person name="Lipzen A."/>
            <person name="Riley R."/>
            <person name="Ahrendt S."/>
            <person name="Ng V."/>
            <person name="Barry K."/>
            <person name="Daum C."/>
            <person name="Grigoriev I.V."/>
            <person name="Hilden K.S."/>
            <person name="Makela M.R."/>
            <person name="de Vries R.P."/>
        </authorList>
    </citation>
    <scope>NUCLEOTIDE SEQUENCE [LARGE SCALE GENOMIC DNA]</scope>
    <source>
        <strain evidence="3 4">CBS 464.89</strain>
    </source>
</reference>
<keyword evidence="4" id="KW-1185">Reference proteome</keyword>
<feature type="transmembrane region" description="Helical" evidence="1">
    <location>
        <begin position="101"/>
        <end position="124"/>
    </location>
</feature>
<feature type="transmembrane region" description="Helical" evidence="1">
    <location>
        <begin position="177"/>
        <end position="202"/>
    </location>
</feature>
<gene>
    <name evidence="3" type="ORF">BD310DRAFT_1003631</name>
</gene>
<organism evidence="3 4">
    <name type="scientific">Dichomitus squalens</name>
    <dbReference type="NCBI Taxonomy" id="114155"/>
    <lineage>
        <taxon>Eukaryota</taxon>
        <taxon>Fungi</taxon>
        <taxon>Dikarya</taxon>
        <taxon>Basidiomycota</taxon>
        <taxon>Agaricomycotina</taxon>
        <taxon>Agaricomycetes</taxon>
        <taxon>Polyporales</taxon>
        <taxon>Polyporaceae</taxon>
        <taxon>Dichomitus</taxon>
    </lineage>
</organism>
<keyword evidence="1" id="KW-0812">Transmembrane</keyword>
<evidence type="ECO:0000256" key="1">
    <source>
        <dbReference type="SAM" id="Phobius"/>
    </source>
</evidence>
<feature type="transmembrane region" description="Helical" evidence="1">
    <location>
        <begin position="33"/>
        <end position="55"/>
    </location>
</feature>
<evidence type="ECO:0000313" key="4">
    <source>
        <dbReference type="Proteomes" id="UP000292082"/>
    </source>
</evidence>
<feature type="domain" description="DUF6533" evidence="2">
    <location>
        <begin position="12"/>
        <end position="49"/>
    </location>
</feature>
<proteinExistence type="predicted"/>
<feature type="transmembrane region" description="Helical" evidence="1">
    <location>
        <begin position="214"/>
        <end position="232"/>
    </location>
</feature>
<name>A0A4Q9PEQ0_9APHY</name>
<evidence type="ECO:0000313" key="3">
    <source>
        <dbReference type="EMBL" id="TBU51717.1"/>
    </source>
</evidence>
<keyword evidence="1" id="KW-1133">Transmembrane helix</keyword>
<feature type="transmembrane region" description="Helical" evidence="1">
    <location>
        <begin position="144"/>
        <end position="165"/>
    </location>
</feature>
<protein>
    <recommendedName>
        <fullName evidence="2">DUF6533 domain-containing protein</fullName>
    </recommendedName>
</protein>
<dbReference type="AlphaFoldDB" id="A0A4Q9PEQ0"/>
<dbReference type="EMBL" id="ML145291">
    <property type="protein sequence ID" value="TBU51717.1"/>
    <property type="molecule type" value="Genomic_DNA"/>
</dbReference>
<dbReference type="InterPro" id="IPR045340">
    <property type="entry name" value="DUF6533"/>
</dbReference>
<dbReference type="Pfam" id="PF20151">
    <property type="entry name" value="DUF6533"/>
    <property type="match status" value="1"/>
</dbReference>
<keyword evidence="1" id="KW-0472">Membrane</keyword>
<sequence length="296" mass="31780">MSQSGTTSTDPVFIFDSMITTAEELRCFWGRKITGAAILFWLNKYMTMLCLVWDLATGLSISDKSCDLSVRGDAAVDYLLFIVLAAFTAIRVYALRRSLTLCAITAVLSLVPLGINMAYFGFGMTGENIFPFGCTEMDDEPTSLSHILIAADGLAIGATWFTLGLPNSVGQGVKADSIIYVGTIYFLTLAVLNSLHLAFTLLSVDIDAVQPVSVVANFTTPLSAILVSRLLLHLQSASLRAVGSIPSSHISSLHLNRSLVFERVVGSLGASIVAEDYLKEDYGGGDDGERADEEVV</sequence>